<dbReference type="Gene3D" id="1.25.40.10">
    <property type="entry name" value="Tetratricopeptide repeat domain"/>
    <property type="match status" value="1"/>
</dbReference>
<dbReference type="PANTHER" id="PTHR11102">
    <property type="entry name" value="SEL-1-LIKE PROTEIN"/>
    <property type="match status" value="1"/>
</dbReference>
<accession>A0A3G5A2I3</accession>
<evidence type="ECO:0008006" key="2">
    <source>
        <dbReference type="Google" id="ProtNLM"/>
    </source>
</evidence>
<reference evidence="1" key="1">
    <citation type="submission" date="2018-10" db="EMBL/GenBank/DDBJ databases">
        <title>Hidden diversity of soil giant viruses.</title>
        <authorList>
            <person name="Schulz F."/>
            <person name="Alteio L."/>
            <person name="Goudeau D."/>
            <person name="Ryan E.M."/>
            <person name="Malmstrom R.R."/>
            <person name="Blanchard J."/>
            <person name="Woyke T."/>
        </authorList>
    </citation>
    <scope>NUCLEOTIDE SEQUENCE</scope>
    <source>
        <strain evidence="1">HAV1</strain>
    </source>
</reference>
<sequence>MWDSAGAYKNLKYIISDLFLYMVEWGYMVEELLVKSLAGDPESIKAVRDIFSEKINGGPKADQIEKYNKIFEFYSLNNKNSWSQYMLGMMYRFGSLTVKVADEAIGWLRLSVQQRNCFAMCALADMYRLGESMKRDEVGAFELYMCAAEFGNSEGQFRAGRALLSGRGTEVDEKKGVKYLMLAALQNHFEGAAELGLCYMNGVGVLVNEKEGEKWLRKSAEGGCDVGQFHLGDMYFFGKDGMGVRYDKALKWFKVAGESNNPDALCRLGIMYYQGLGVKKNMNVAFNWFERAVVHGNIAAVSYYEQMQKYVDEAKKRKKCVVM</sequence>
<dbReference type="InterPro" id="IPR006597">
    <property type="entry name" value="Sel1-like"/>
</dbReference>
<proteinExistence type="predicted"/>
<evidence type="ECO:0000313" key="1">
    <source>
        <dbReference type="EMBL" id="AYV81340.1"/>
    </source>
</evidence>
<dbReference type="EMBL" id="MK072270">
    <property type="protein sequence ID" value="AYV81340.1"/>
    <property type="molecule type" value="Genomic_DNA"/>
</dbReference>
<organism evidence="1">
    <name type="scientific">Harvfovirus sp</name>
    <dbReference type="NCBI Taxonomy" id="2487768"/>
    <lineage>
        <taxon>Viruses</taxon>
        <taxon>Varidnaviria</taxon>
        <taxon>Bamfordvirae</taxon>
        <taxon>Nucleocytoviricota</taxon>
        <taxon>Megaviricetes</taxon>
        <taxon>Imitervirales</taxon>
        <taxon>Mimiviridae</taxon>
        <taxon>Klosneuvirinae</taxon>
    </lineage>
</organism>
<name>A0A3G5A2I3_9VIRU</name>
<dbReference type="InterPro" id="IPR050767">
    <property type="entry name" value="Sel1_AlgK"/>
</dbReference>
<dbReference type="Pfam" id="PF08238">
    <property type="entry name" value="Sel1"/>
    <property type="match status" value="6"/>
</dbReference>
<dbReference type="SMART" id="SM00671">
    <property type="entry name" value="SEL1"/>
    <property type="match status" value="6"/>
</dbReference>
<protein>
    <recommendedName>
        <fullName evidence="2">Sel1 repeat family protein</fullName>
    </recommendedName>
</protein>
<gene>
    <name evidence="1" type="ORF">Harvfovirus28_5</name>
</gene>
<dbReference type="SUPFAM" id="SSF81901">
    <property type="entry name" value="HCP-like"/>
    <property type="match status" value="1"/>
</dbReference>
<dbReference type="PANTHER" id="PTHR11102:SF160">
    <property type="entry name" value="ERAD-ASSOCIATED E3 UBIQUITIN-PROTEIN LIGASE COMPONENT HRD3"/>
    <property type="match status" value="1"/>
</dbReference>
<dbReference type="InterPro" id="IPR011990">
    <property type="entry name" value="TPR-like_helical_dom_sf"/>
</dbReference>